<name>A0A317UHT0_ASPEC</name>
<protein>
    <submittedName>
        <fullName evidence="2">Uncharacterized protein</fullName>
    </submittedName>
</protein>
<dbReference type="VEuPathDB" id="FungiDB:BO83DRAFT_231414"/>
<keyword evidence="3" id="KW-1185">Reference proteome</keyword>
<dbReference type="GO" id="GO:0043457">
    <property type="term" value="P:regulation of cellular respiration"/>
    <property type="evidence" value="ECO:0007669"/>
    <property type="project" value="InterPro"/>
</dbReference>
<dbReference type="PANTHER" id="PTHR47188:SF1">
    <property type="entry name" value="PROTEIN TAR1"/>
    <property type="match status" value="1"/>
</dbReference>
<dbReference type="InterPro" id="IPR044792">
    <property type="entry name" value="TAR1"/>
</dbReference>
<accession>A0A317UHT0</accession>
<evidence type="ECO:0000313" key="3">
    <source>
        <dbReference type="Proteomes" id="UP000246171"/>
    </source>
</evidence>
<proteinExistence type="predicted"/>
<dbReference type="PANTHER" id="PTHR47188">
    <property type="entry name" value="PROTEIN TAR1"/>
    <property type="match status" value="1"/>
</dbReference>
<feature type="region of interest" description="Disordered" evidence="1">
    <location>
        <begin position="53"/>
        <end position="77"/>
    </location>
</feature>
<dbReference type="Proteomes" id="UP000246171">
    <property type="component" value="Unassembled WGS sequence"/>
</dbReference>
<dbReference type="EMBL" id="MSFU01000079">
    <property type="protein sequence ID" value="PWY61633.1"/>
    <property type="molecule type" value="Genomic_DNA"/>
</dbReference>
<gene>
    <name evidence="2" type="ORF">BO83DRAFT_231414</name>
</gene>
<organism evidence="2 3">
    <name type="scientific">Aspergillus eucalypticola (strain CBS 122712 / IBT 29274)</name>
    <dbReference type="NCBI Taxonomy" id="1448314"/>
    <lineage>
        <taxon>Eukaryota</taxon>
        <taxon>Fungi</taxon>
        <taxon>Dikarya</taxon>
        <taxon>Ascomycota</taxon>
        <taxon>Pezizomycotina</taxon>
        <taxon>Eurotiomycetes</taxon>
        <taxon>Eurotiomycetidae</taxon>
        <taxon>Eurotiales</taxon>
        <taxon>Aspergillaceae</taxon>
        <taxon>Aspergillus</taxon>
        <taxon>Aspergillus subgen. Circumdati</taxon>
    </lineage>
</organism>
<sequence length="160" mass="17795">MLDSLVRVSRRVVYDHYASVRAEARSSVQAGRIAPLAIRYPGGYYIPGAFDRPPKPTLARPRGSTPARMPAEPRGESGRKRFPFNNFTCCLTLFSKCFSSFDHSTCALSVSGQYLALDEIYHPFRAAFPNNSTRRRSFTRARTPAQDGILTLSDGPFQGT</sequence>
<comment type="caution">
    <text evidence="2">The sequence shown here is derived from an EMBL/GenBank/DDBJ whole genome shotgun (WGS) entry which is preliminary data.</text>
</comment>
<evidence type="ECO:0000313" key="2">
    <source>
        <dbReference type="EMBL" id="PWY61633.1"/>
    </source>
</evidence>
<reference evidence="2" key="1">
    <citation type="submission" date="2016-12" db="EMBL/GenBank/DDBJ databases">
        <title>The genomes of Aspergillus section Nigri reveals drivers in fungal speciation.</title>
        <authorList>
            <consortium name="DOE Joint Genome Institute"/>
            <person name="Vesth T.C."/>
            <person name="Nybo J."/>
            <person name="Theobald S."/>
            <person name="Brandl J."/>
            <person name="Frisvad J.C."/>
            <person name="Nielsen K.F."/>
            <person name="Lyhne E.K."/>
            <person name="Kogle M.E."/>
            <person name="Kuo A."/>
            <person name="Riley R."/>
            <person name="Clum A."/>
            <person name="Nolan M."/>
            <person name="Lipzen A."/>
            <person name="Salamov A."/>
            <person name="Henrissat B."/>
            <person name="Wiebenga A."/>
            <person name="De vries R.P."/>
            <person name="Grigoriev I.V."/>
            <person name="Mortensen U.H."/>
            <person name="Andersen M.R."/>
            <person name="Baker S.E."/>
        </authorList>
    </citation>
    <scope>NUCLEOTIDE SEQUENCE</scope>
    <source>
        <strain evidence="2">CBS 122712</strain>
    </source>
</reference>
<evidence type="ECO:0000256" key="1">
    <source>
        <dbReference type="SAM" id="MobiDB-lite"/>
    </source>
</evidence>
<feature type="region of interest" description="Disordered" evidence="1">
    <location>
        <begin position="135"/>
        <end position="160"/>
    </location>
</feature>
<dbReference type="OrthoDB" id="3470073at2759"/>
<dbReference type="AlphaFoldDB" id="A0A317UHT0"/>